<dbReference type="Proteomes" id="UP001597463">
    <property type="component" value="Unassembled WGS sequence"/>
</dbReference>
<feature type="region of interest" description="Disordered" evidence="1">
    <location>
        <begin position="672"/>
        <end position="733"/>
    </location>
</feature>
<dbReference type="InterPro" id="IPR046453">
    <property type="entry name" value="GpA_ATPase"/>
</dbReference>
<dbReference type="PANTHER" id="PTHR34413">
    <property type="entry name" value="PROPHAGE TAIL FIBER ASSEMBLY PROTEIN HOMOLOG TFAE-RELATED-RELATED"/>
    <property type="match status" value="1"/>
</dbReference>
<dbReference type="Pfam" id="PF20454">
    <property type="entry name" value="GpA_nuclease"/>
    <property type="match status" value="1"/>
</dbReference>
<keyword evidence="5" id="KW-1185">Reference proteome</keyword>
<reference evidence="5" key="1">
    <citation type="journal article" date="2019" name="Int. J. Syst. Evol. Microbiol.">
        <title>The Global Catalogue of Microorganisms (GCM) 10K type strain sequencing project: providing services to taxonomists for standard genome sequencing and annotation.</title>
        <authorList>
            <consortium name="The Broad Institute Genomics Platform"/>
            <consortium name="The Broad Institute Genome Sequencing Center for Infectious Disease"/>
            <person name="Wu L."/>
            <person name="Ma J."/>
        </authorList>
    </citation>
    <scope>NUCLEOTIDE SEQUENCE [LARGE SCALE GENOMIC DNA]</scope>
    <source>
        <strain evidence="5">TISTR 1906</strain>
    </source>
</reference>
<dbReference type="InterPro" id="IPR051220">
    <property type="entry name" value="TFA_Chaperone"/>
</dbReference>
<sequence length="733" mass="81318">MGARLSIEAIKAIKDSVALGLSSLRADEPQTLSQWAAEHFKLAGESSHQKGGWVAWPFQVGVLDFMSDDRITDLAVKKSKRVGYSKMITAFICYNIAHRRRKQALWQPTDDDRDSFVKTEIEPLLDPVNGVPSVLAARKHGSRVEETIKYKPFRDSVLHLLGGKAARAYRRITVAVAILDEWTAFDQTVGGTKDKNSGSPGSLAKGRLEGAAFPKFVGGSTPGIKGLCHVSRACEDSEDEVDYLIECPHCKLEHPLRWGGKDVRHGFKWEAGKPETVRHVCPHCLESISQADYLPGGWPLVGAWVCRRSGKRYGADCVWRDARGEPCRPPRSLGVHVWAAYSPQRAWSDIVDEFEKACRALEEGDAGPMTTFTNETLGEAWELRGEGADDHVLQARAEKYSLGTVPVGGLVLTTGVDVQRTWWQINVWAYARGLESWIVDRHIIEGNPAVEADWAPVTAYLMRRYKQAWHGGTLGTSAISIDSSDQTQAVYNYVRKHQHMLPNLRAIKGDTNDNRPILGPASLKDVDWRGEKVKHGVKLWLVGVDNAKDLLLGQLAIANPGPGYIHFSEDLPREFYEQLTAEHRVLSKSTTKEAYKWIKRRPRNEDLDCRNYSIHAAMTLGLHKYTDARWAQVEQMVQPSRDLFSPPDMPIVQPPEAPADASALLAAVPAVAEDAGPEPDAEEVASVQEPVDGADEPRPPSPHVPVVHQAPPVRPAPVRRASPVRRVGFSRSW</sequence>
<gene>
    <name evidence="4" type="ORF">ACFSW6_16530</name>
</gene>
<dbReference type="EMBL" id="JBHUMV010000007">
    <property type="protein sequence ID" value="MFD2755682.1"/>
    <property type="molecule type" value="Genomic_DNA"/>
</dbReference>
<feature type="domain" description="Phage terminase large subunit GpA ATPase" evidence="2">
    <location>
        <begin position="47"/>
        <end position="294"/>
    </location>
</feature>
<proteinExistence type="inferred from homology"/>
<name>A0ABW5UPX8_9BURK</name>
<dbReference type="InterPro" id="IPR046454">
    <property type="entry name" value="GpA_endonuclease"/>
</dbReference>
<dbReference type="InterPro" id="IPR008866">
    <property type="entry name" value="Phage_lambda_GpA-like"/>
</dbReference>
<evidence type="ECO:0000259" key="3">
    <source>
        <dbReference type="Pfam" id="PF20454"/>
    </source>
</evidence>
<evidence type="ECO:0000313" key="4">
    <source>
        <dbReference type="EMBL" id="MFD2755682.1"/>
    </source>
</evidence>
<keyword evidence="4" id="KW-0540">Nuclease</keyword>
<evidence type="ECO:0000313" key="5">
    <source>
        <dbReference type="Proteomes" id="UP001597463"/>
    </source>
</evidence>
<organism evidence="4 5">
    <name type="scientific">Comamonas terrae</name>
    <dbReference type="NCBI Taxonomy" id="673548"/>
    <lineage>
        <taxon>Bacteria</taxon>
        <taxon>Pseudomonadati</taxon>
        <taxon>Pseudomonadota</taxon>
        <taxon>Betaproteobacteria</taxon>
        <taxon>Burkholderiales</taxon>
        <taxon>Comamonadaceae</taxon>
        <taxon>Comamonas</taxon>
    </lineage>
</organism>
<keyword evidence="4" id="KW-0255">Endonuclease</keyword>
<dbReference type="RefSeq" id="WP_066482159.1">
    <property type="nucleotide sequence ID" value="NZ_BCNT01000017.1"/>
</dbReference>
<protein>
    <submittedName>
        <fullName evidence="4">Terminase gpA endonuclease subunit</fullName>
    </submittedName>
</protein>
<evidence type="ECO:0000256" key="1">
    <source>
        <dbReference type="SAM" id="MobiDB-lite"/>
    </source>
</evidence>
<keyword evidence="4" id="KW-0378">Hydrolase</keyword>
<dbReference type="PANTHER" id="PTHR34413:SF2">
    <property type="entry name" value="PROPHAGE TAIL FIBER ASSEMBLY PROTEIN HOMOLOG TFAE-RELATED"/>
    <property type="match status" value="1"/>
</dbReference>
<evidence type="ECO:0000259" key="2">
    <source>
        <dbReference type="Pfam" id="PF05876"/>
    </source>
</evidence>
<accession>A0ABW5UPX8</accession>
<feature type="compositionally biased region" description="Low complexity" evidence="1">
    <location>
        <begin position="704"/>
        <end position="727"/>
    </location>
</feature>
<dbReference type="HAMAP" id="MF_04144">
    <property type="entry name" value="TERL_LAMBDA"/>
    <property type="match status" value="1"/>
</dbReference>
<dbReference type="Pfam" id="PF05876">
    <property type="entry name" value="GpA_ATPase"/>
    <property type="match status" value="1"/>
</dbReference>
<dbReference type="GO" id="GO:0004519">
    <property type="term" value="F:endonuclease activity"/>
    <property type="evidence" value="ECO:0007669"/>
    <property type="project" value="UniProtKB-KW"/>
</dbReference>
<feature type="domain" description="Terminase large subunit GpA endonuclease" evidence="3">
    <location>
        <begin position="333"/>
        <end position="627"/>
    </location>
</feature>
<comment type="caution">
    <text evidence="4">The sequence shown here is derived from an EMBL/GenBank/DDBJ whole genome shotgun (WGS) entry which is preliminary data.</text>
</comment>